<dbReference type="AlphaFoldDB" id="A0A3N1M1X5"/>
<evidence type="ECO:0000313" key="1">
    <source>
        <dbReference type="EMBL" id="ROP99721.1"/>
    </source>
</evidence>
<protein>
    <submittedName>
        <fullName evidence="1">Uncharacterized protein DUF1194</fullName>
    </submittedName>
</protein>
<evidence type="ECO:0000313" key="2">
    <source>
        <dbReference type="Proteomes" id="UP000278222"/>
    </source>
</evidence>
<accession>A0A3N1M1X5</accession>
<dbReference type="Proteomes" id="UP000278222">
    <property type="component" value="Unassembled WGS sequence"/>
</dbReference>
<dbReference type="InterPro" id="IPR010607">
    <property type="entry name" value="DUF1194"/>
</dbReference>
<sequence>MSQRSRLGIIGLVAAVLALQMATQVLAVEPVDLELVLAVDVSGSVDQDEARLQRDGYVAALTDPQVIDAIRGGLHGRVAIAYVEWAGYRHRRLVADWHLVRDRPTAEALARRIAAAPIATGVSTSISGAIHFALPMFGAGGFQGERRVIDISGDGPNNDGPDVTTARDAALAMGVTINGLPILNDRPNVAAFPSLDDLDEYYDGCVIGGPGAFMVVAQGFETFAAAVKRKLILEIAARPEPVRAIPASSAPGIRPVAYDRGCDIGERQLRQYLRGRGGMME</sequence>
<keyword evidence="2" id="KW-1185">Reference proteome</keyword>
<dbReference type="SUPFAM" id="SSF53300">
    <property type="entry name" value="vWA-like"/>
    <property type="match status" value="1"/>
</dbReference>
<dbReference type="OrthoDB" id="9792179at2"/>
<dbReference type="InterPro" id="IPR036465">
    <property type="entry name" value="vWFA_dom_sf"/>
</dbReference>
<dbReference type="EMBL" id="RJKX01000013">
    <property type="protein sequence ID" value="ROP99721.1"/>
    <property type="molecule type" value="Genomic_DNA"/>
</dbReference>
<organism evidence="1 2">
    <name type="scientific">Stella humosa</name>
    <dbReference type="NCBI Taxonomy" id="94"/>
    <lineage>
        <taxon>Bacteria</taxon>
        <taxon>Pseudomonadati</taxon>
        <taxon>Pseudomonadota</taxon>
        <taxon>Alphaproteobacteria</taxon>
        <taxon>Rhodospirillales</taxon>
        <taxon>Stellaceae</taxon>
        <taxon>Stella</taxon>
    </lineage>
</organism>
<reference evidence="1 2" key="1">
    <citation type="submission" date="2018-11" db="EMBL/GenBank/DDBJ databases">
        <title>Genomic Encyclopedia of Type Strains, Phase IV (KMG-IV): sequencing the most valuable type-strain genomes for metagenomic binning, comparative biology and taxonomic classification.</title>
        <authorList>
            <person name="Goeker M."/>
        </authorList>
    </citation>
    <scope>NUCLEOTIDE SEQUENCE [LARGE SCALE GENOMIC DNA]</scope>
    <source>
        <strain evidence="1 2">DSM 5900</strain>
    </source>
</reference>
<dbReference type="Gene3D" id="3.40.50.410">
    <property type="entry name" value="von Willebrand factor, type A domain"/>
    <property type="match status" value="1"/>
</dbReference>
<gene>
    <name evidence="1" type="ORF">EDC65_1507</name>
</gene>
<dbReference type="RefSeq" id="WP_123689080.1">
    <property type="nucleotide sequence ID" value="NZ_AP019700.1"/>
</dbReference>
<comment type="caution">
    <text evidence="1">The sequence shown here is derived from an EMBL/GenBank/DDBJ whole genome shotgun (WGS) entry which is preliminary data.</text>
</comment>
<proteinExistence type="predicted"/>
<name>A0A3N1M1X5_9PROT</name>
<dbReference type="Pfam" id="PF06707">
    <property type="entry name" value="DUF1194"/>
    <property type="match status" value="1"/>
</dbReference>